<feature type="domain" description="C3H1-type" evidence="2">
    <location>
        <begin position="149"/>
        <end position="176"/>
    </location>
</feature>
<keyword evidence="1" id="KW-0479">Metal-binding</keyword>
<reference evidence="3 4" key="1">
    <citation type="submission" date="2013-11" db="EMBL/GenBank/DDBJ databases">
        <title>Opisthorchis viverrini - life in the bile duct.</title>
        <authorList>
            <person name="Young N.D."/>
            <person name="Nagarajan N."/>
            <person name="Lin S.J."/>
            <person name="Korhonen P.K."/>
            <person name="Jex A.R."/>
            <person name="Hall R.S."/>
            <person name="Safavi-Hemami H."/>
            <person name="Kaewkong W."/>
            <person name="Bertrand D."/>
            <person name="Gao S."/>
            <person name="Seet Q."/>
            <person name="Wongkham S."/>
            <person name="Teh B.T."/>
            <person name="Wongkham C."/>
            <person name="Intapan P.M."/>
            <person name="Maleewong W."/>
            <person name="Yang X."/>
            <person name="Hu M."/>
            <person name="Wang Z."/>
            <person name="Hofmann A."/>
            <person name="Sternberg P.W."/>
            <person name="Tan P."/>
            <person name="Wang J."/>
            <person name="Gasser R.B."/>
        </authorList>
    </citation>
    <scope>NUCLEOTIDE SEQUENCE [LARGE SCALE GENOMIC DNA]</scope>
</reference>
<feature type="zinc finger region" description="C3H1-type" evidence="1">
    <location>
        <begin position="198"/>
        <end position="225"/>
    </location>
</feature>
<evidence type="ECO:0000313" key="4">
    <source>
        <dbReference type="Proteomes" id="UP000054324"/>
    </source>
</evidence>
<dbReference type="OrthoDB" id="10362402at2759"/>
<dbReference type="KEGG" id="ovi:T265_07760"/>
<evidence type="ECO:0000313" key="3">
    <source>
        <dbReference type="EMBL" id="KER24617.1"/>
    </source>
</evidence>
<dbReference type="Proteomes" id="UP000054324">
    <property type="component" value="Unassembled WGS sequence"/>
</dbReference>
<organism evidence="3 4">
    <name type="scientific">Opisthorchis viverrini</name>
    <name type="common">Southeast Asian liver fluke</name>
    <dbReference type="NCBI Taxonomy" id="6198"/>
    <lineage>
        <taxon>Eukaryota</taxon>
        <taxon>Metazoa</taxon>
        <taxon>Spiralia</taxon>
        <taxon>Lophotrochozoa</taxon>
        <taxon>Platyhelminthes</taxon>
        <taxon>Trematoda</taxon>
        <taxon>Digenea</taxon>
        <taxon>Opisthorchiida</taxon>
        <taxon>Opisthorchiata</taxon>
        <taxon>Opisthorchiidae</taxon>
        <taxon>Opisthorchis</taxon>
    </lineage>
</organism>
<dbReference type="GO" id="GO:0008270">
    <property type="term" value="F:zinc ion binding"/>
    <property type="evidence" value="ECO:0007669"/>
    <property type="project" value="UniProtKB-KW"/>
</dbReference>
<sequence>MVRRYILLRFCVKEQMMNDLIHLVGENSVMPPTHNLVLVLLCLATLLLLSVFAKHDKPAVDKAKLSRWLTAKASIHNPPIPPMMGLTFENFVGDYGLKITFQQFQKKYDCYHCTNCDLQRGGKQPVRSGCNECVLITQPDQSSDRLCNQGTTSICKNQKTAYCCQGYLCNFSHPSQRGTDWRLLITQPDQSSDRLCNQGTTSICKNQKTAYCCQGYLCNFSHPSQRGTDWRLVCVVTTGMLIISNYLW</sequence>
<evidence type="ECO:0000256" key="1">
    <source>
        <dbReference type="PROSITE-ProRule" id="PRU00723"/>
    </source>
</evidence>
<keyword evidence="1" id="KW-0863">Zinc-finger</keyword>
<dbReference type="InterPro" id="IPR000571">
    <property type="entry name" value="Znf_CCCH"/>
</dbReference>
<name>A0A074ZG33_OPIVI</name>
<dbReference type="AlphaFoldDB" id="A0A074ZG33"/>
<dbReference type="GeneID" id="20321939"/>
<protein>
    <recommendedName>
        <fullName evidence="2">C3H1-type domain-containing protein</fullName>
    </recommendedName>
</protein>
<feature type="domain" description="C3H1-type" evidence="2">
    <location>
        <begin position="198"/>
        <end position="225"/>
    </location>
</feature>
<dbReference type="EMBL" id="KL596803">
    <property type="protein sequence ID" value="KER24617.1"/>
    <property type="molecule type" value="Genomic_DNA"/>
</dbReference>
<gene>
    <name evidence="3" type="ORF">T265_07760</name>
</gene>
<feature type="zinc finger region" description="C3H1-type" evidence="1">
    <location>
        <begin position="149"/>
        <end position="176"/>
    </location>
</feature>
<proteinExistence type="predicted"/>
<dbReference type="PROSITE" id="PS50103">
    <property type="entry name" value="ZF_C3H1"/>
    <property type="match status" value="2"/>
</dbReference>
<keyword evidence="1" id="KW-0862">Zinc</keyword>
<dbReference type="RefSeq" id="XP_009171629.1">
    <property type="nucleotide sequence ID" value="XM_009173365.1"/>
</dbReference>
<keyword evidence="4" id="KW-1185">Reference proteome</keyword>
<accession>A0A074ZG33</accession>
<evidence type="ECO:0000259" key="2">
    <source>
        <dbReference type="PROSITE" id="PS50103"/>
    </source>
</evidence>
<dbReference type="CTD" id="20321939"/>